<keyword evidence="6" id="KW-1185">Reference proteome</keyword>
<keyword evidence="1" id="KW-0805">Transcription regulation</keyword>
<dbReference type="PANTHER" id="PTHR43537:SF45">
    <property type="entry name" value="GNTR FAMILY REGULATORY PROTEIN"/>
    <property type="match status" value="1"/>
</dbReference>
<dbReference type="PROSITE" id="PS50949">
    <property type="entry name" value="HTH_GNTR"/>
    <property type="match status" value="1"/>
</dbReference>
<evidence type="ECO:0000256" key="1">
    <source>
        <dbReference type="ARBA" id="ARBA00023015"/>
    </source>
</evidence>
<gene>
    <name evidence="5" type="ORF">J2Z31_002041</name>
</gene>
<evidence type="ECO:0000256" key="2">
    <source>
        <dbReference type="ARBA" id="ARBA00023125"/>
    </source>
</evidence>
<comment type="caution">
    <text evidence="5">The sequence shown here is derived from an EMBL/GenBank/DDBJ whole genome shotgun (WGS) entry which is preliminary data.</text>
</comment>
<evidence type="ECO:0000313" key="6">
    <source>
        <dbReference type="Proteomes" id="UP000730739"/>
    </source>
</evidence>
<dbReference type="SMART" id="SM00895">
    <property type="entry name" value="FCD"/>
    <property type="match status" value="1"/>
</dbReference>
<dbReference type="InterPro" id="IPR008920">
    <property type="entry name" value="TF_FadR/GntR_C"/>
</dbReference>
<sequence length="276" mass="30590">MQERPLKERSKVAKPSATAEVEGVWPLEHGRDLTALAYDRIEALFVSMRIAPGAEIRTQDLQAMVGIGRTPVHQAVRRLAAETLLEIRPRNGLRVAPIDLSREKRLAELRRDLDRFVTAAAIRNMTSNDRAALHHLKRKLEAEGPAMTVDSFNFIDKSFDDLLIRASGERFLERILSPLHAIGRRSGYLHLTHISGHDGLSRTVERHIAIMKAVLAGDAERACQASDELIQFSISMLVELEEQVDPALLDIRFSTTSSLAGVIAPAKTGNSAPQDK</sequence>
<proteinExistence type="predicted"/>
<dbReference type="GO" id="GO:0003677">
    <property type="term" value="F:DNA binding"/>
    <property type="evidence" value="ECO:0007669"/>
    <property type="project" value="UniProtKB-KW"/>
</dbReference>
<dbReference type="EMBL" id="JAGILA010000002">
    <property type="protein sequence ID" value="MBP2235549.1"/>
    <property type="molecule type" value="Genomic_DNA"/>
</dbReference>
<name>A0ABS4QYK1_9HYPH</name>
<dbReference type="Gene3D" id="1.10.10.10">
    <property type="entry name" value="Winged helix-like DNA-binding domain superfamily/Winged helix DNA-binding domain"/>
    <property type="match status" value="1"/>
</dbReference>
<dbReference type="InterPro" id="IPR036388">
    <property type="entry name" value="WH-like_DNA-bd_sf"/>
</dbReference>
<evidence type="ECO:0000256" key="3">
    <source>
        <dbReference type="ARBA" id="ARBA00023163"/>
    </source>
</evidence>
<dbReference type="SUPFAM" id="SSF48008">
    <property type="entry name" value="GntR ligand-binding domain-like"/>
    <property type="match status" value="1"/>
</dbReference>
<dbReference type="Proteomes" id="UP000730739">
    <property type="component" value="Unassembled WGS sequence"/>
</dbReference>
<dbReference type="SUPFAM" id="SSF46785">
    <property type="entry name" value="Winged helix' DNA-binding domain"/>
    <property type="match status" value="1"/>
</dbReference>
<dbReference type="Pfam" id="PF07729">
    <property type="entry name" value="FCD"/>
    <property type="match status" value="1"/>
</dbReference>
<protein>
    <submittedName>
        <fullName evidence="5">DNA-binding GntR family transcriptional regulator</fullName>
    </submittedName>
</protein>
<evidence type="ECO:0000313" key="5">
    <source>
        <dbReference type="EMBL" id="MBP2235549.1"/>
    </source>
</evidence>
<keyword evidence="2 5" id="KW-0238">DNA-binding</keyword>
<dbReference type="PANTHER" id="PTHR43537">
    <property type="entry name" value="TRANSCRIPTIONAL REGULATOR, GNTR FAMILY"/>
    <property type="match status" value="1"/>
</dbReference>
<dbReference type="RefSeq" id="WP_234939351.1">
    <property type="nucleotide sequence ID" value="NZ_JAGILA010000002.1"/>
</dbReference>
<keyword evidence="3" id="KW-0804">Transcription</keyword>
<feature type="domain" description="HTH gntR-type" evidence="4">
    <location>
        <begin position="31"/>
        <end position="98"/>
    </location>
</feature>
<dbReference type="SMART" id="SM00345">
    <property type="entry name" value="HTH_GNTR"/>
    <property type="match status" value="1"/>
</dbReference>
<accession>A0ABS4QYK1</accession>
<dbReference type="InterPro" id="IPR011711">
    <property type="entry name" value="GntR_C"/>
</dbReference>
<evidence type="ECO:0000259" key="4">
    <source>
        <dbReference type="PROSITE" id="PS50949"/>
    </source>
</evidence>
<dbReference type="InterPro" id="IPR036390">
    <property type="entry name" value="WH_DNA-bd_sf"/>
</dbReference>
<dbReference type="Gene3D" id="1.20.120.530">
    <property type="entry name" value="GntR ligand-binding domain-like"/>
    <property type="match status" value="1"/>
</dbReference>
<reference evidence="5 6" key="1">
    <citation type="submission" date="2021-03" db="EMBL/GenBank/DDBJ databases">
        <title>Genomic Encyclopedia of Type Strains, Phase IV (KMG-IV): sequencing the most valuable type-strain genomes for metagenomic binning, comparative biology and taxonomic classification.</title>
        <authorList>
            <person name="Goeker M."/>
        </authorList>
    </citation>
    <scope>NUCLEOTIDE SEQUENCE [LARGE SCALE GENOMIC DNA]</scope>
    <source>
        <strain evidence="5 6">DSM 13372</strain>
    </source>
</reference>
<organism evidence="5 6">
    <name type="scientific">Sinorhizobium kostiense</name>
    <dbReference type="NCBI Taxonomy" id="76747"/>
    <lineage>
        <taxon>Bacteria</taxon>
        <taxon>Pseudomonadati</taxon>
        <taxon>Pseudomonadota</taxon>
        <taxon>Alphaproteobacteria</taxon>
        <taxon>Hyphomicrobiales</taxon>
        <taxon>Rhizobiaceae</taxon>
        <taxon>Sinorhizobium/Ensifer group</taxon>
        <taxon>Sinorhizobium</taxon>
    </lineage>
</organism>
<dbReference type="Pfam" id="PF00392">
    <property type="entry name" value="GntR"/>
    <property type="match status" value="1"/>
</dbReference>
<dbReference type="InterPro" id="IPR000524">
    <property type="entry name" value="Tscrpt_reg_HTH_GntR"/>
</dbReference>